<evidence type="ECO:0000256" key="1">
    <source>
        <dbReference type="HAMAP-Rule" id="MF_00446"/>
    </source>
</evidence>
<gene>
    <name evidence="1" type="primary">panD</name>
    <name evidence="6" type="ORF">ATY39_03910</name>
</gene>
<dbReference type="NCBIfam" id="TIGR00223">
    <property type="entry name" value="panD"/>
    <property type="match status" value="1"/>
</dbReference>
<dbReference type="UniPathway" id="UPA00028">
    <property type="reaction ID" value="UER00002"/>
</dbReference>
<dbReference type="STRING" id="241244.ATY39_03910"/>
<dbReference type="EC" id="4.1.1.11" evidence="1"/>
<comment type="function">
    <text evidence="1">Catalyzes the pyruvoyl-dependent decarboxylation of aspartate to produce beta-alanine.</text>
</comment>
<feature type="chain" id="PRO_5041747479" description="Aspartate 1-decarboxylase alpha chain" evidence="1 5">
    <location>
        <begin position="25"/>
        <end position="128"/>
    </location>
</feature>
<dbReference type="CDD" id="cd06919">
    <property type="entry name" value="Asp_decarbox"/>
    <property type="match status" value="1"/>
</dbReference>
<organism evidence="6 7">
    <name type="scientific">Rummeliibacillus stabekisii</name>
    <dbReference type="NCBI Taxonomy" id="241244"/>
    <lineage>
        <taxon>Bacteria</taxon>
        <taxon>Bacillati</taxon>
        <taxon>Bacillota</taxon>
        <taxon>Bacilli</taxon>
        <taxon>Bacillales</taxon>
        <taxon>Caryophanaceae</taxon>
        <taxon>Rummeliibacillus</taxon>
    </lineage>
</organism>
<keyword evidence="1" id="KW-0210">Decarboxylase</keyword>
<comment type="PTM">
    <text evidence="1 4">Is synthesized initially as an inactive proenzyme, which is activated by self-cleavage at a specific serine bond to produce a beta-subunit with a hydroxyl group at its C-terminus and an alpha-subunit with a pyruvoyl group at its N-terminus.</text>
</comment>
<dbReference type="KEGG" id="rst:ATY39_03910"/>
<dbReference type="PANTHER" id="PTHR21012">
    <property type="entry name" value="ASPARTATE 1-DECARBOXYLASE"/>
    <property type="match status" value="1"/>
</dbReference>
<dbReference type="OrthoDB" id="9803983at2"/>
<comment type="cofactor">
    <cofactor evidence="1 2">
        <name>pyruvate</name>
        <dbReference type="ChEBI" id="CHEBI:15361"/>
    </cofactor>
    <text evidence="1 2">Binds 1 pyruvoyl group covalently per subunit.</text>
</comment>
<dbReference type="AlphaFoldDB" id="A0A143HBI3"/>
<evidence type="ECO:0000256" key="5">
    <source>
        <dbReference type="PIRSR" id="PIRSR006246-5"/>
    </source>
</evidence>
<dbReference type="GO" id="GO:0005829">
    <property type="term" value="C:cytosol"/>
    <property type="evidence" value="ECO:0007669"/>
    <property type="project" value="TreeGrafter"/>
</dbReference>
<dbReference type="GO" id="GO:0015940">
    <property type="term" value="P:pantothenate biosynthetic process"/>
    <property type="evidence" value="ECO:0007669"/>
    <property type="project" value="UniProtKB-UniRule"/>
</dbReference>
<feature type="active site" description="Schiff-base intermediate with substrate; via pyruvic acid" evidence="1 2">
    <location>
        <position position="25"/>
    </location>
</feature>
<feature type="binding site" evidence="1 3">
    <location>
        <position position="57"/>
    </location>
    <ligand>
        <name>substrate</name>
    </ligand>
</feature>
<reference evidence="7" key="2">
    <citation type="submission" date="2016-03" db="EMBL/GenBank/DDBJ databases">
        <authorList>
            <person name="Ploux O."/>
        </authorList>
    </citation>
    <scope>NUCLEOTIDE SEQUENCE [LARGE SCALE GENOMIC DNA]</scope>
    <source>
        <strain evidence="7">PP9</strain>
    </source>
</reference>
<dbReference type="Pfam" id="PF02261">
    <property type="entry name" value="Asp_decarbox"/>
    <property type="match status" value="1"/>
</dbReference>
<dbReference type="SUPFAM" id="SSF50692">
    <property type="entry name" value="ADC-like"/>
    <property type="match status" value="1"/>
</dbReference>
<dbReference type="HAMAP" id="MF_00446">
    <property type="entry name" value="PanD"/>
    <property type="match status" value="1"/>
</dbReference>
<keyword evidence="1" id="KW-0456">Lyase</keyword>
<reference evidence="6 7" key="1">
    <citation type="journal article" date="2016" name="Genome Announc.">
        <title>Whole-Genome Sequence of Rummeliibacillus stabekisii Strain PP9 Isolated from Antarctic Soil.</title>
        <authorList>
            <person name="da Mota F.F."/>
            <person name="Vollu R.E."/>
            <person name="Jurelevicius D."/>
            <person name="Seldin L."/>
        </authorList>
    </citation>
    <scope>NUCLEOTIDE SEQUENCE [LARGE SCALE GENOMIC DNA]</scope>
    <source>
        <strain evidence="6 7">PP9</strain>
    </source>
</reference>
<dbReference type="Proteomes" id="UP000076021">
    <property type="component" value="Chromosome"/>
</dbReference>
<evidence type="ECO:0000313" key="6">
    <source>
        <dbReference type="EMBL" id="AMW98661.1"/>
    </source>
</evidence>
<dbReference type="InterPro" id="IPR009010">
    <property type="entry name" value="Asp_de-COase-like_dom_sf"/>
</dbReference>
<keyword evidence="1" id="KW-0963">Cytoplasm</keyword>
<dbReference type="Gene3D" id="2.40.40.20">
    <property type="match status" value="1"/>
</dbReference>
<evidence type="ECO:0000256" key="4">
    <source>
        <dbReference type="PIRSR" id="PIRSR006246-3"/>
    </source>
</evidence>
<evidence type="ECO:0000256" key="2">
    <source>
        <dbReference type="PIRSR" id="PIRSR006246-1"/>
    </source>
</evidence>
<evidence type="ECO:0000256" key="3">
    <source>
        <dbReference type="PIRSR" id="PIRSR006246-2"/>
    </source>
</evidence>
<sequence>MLKMMMTSKLHRATVTQADLNYVGSITVDEDLLEAVGILPNEKVQIVNNNNGARFETYTIAGERGSGVICLNGAAARLVQPGDIVIIIAYGYMTAEEALNHKPAVAILNEHNQIKQMLQHEPEATVIV</sequence>
<keyword evidence="1 2" id="KW-0704">Schiff base</keyword>
<keyword evidence="7" id="KW-1185">Reference proteome</keyword>
<proteinExistence type="inferred from homology"/>
<keyword evidence="1" id="KW-0865">Zymogen</keyword>
<feature type="chain" id="PRO_5041747478" description="Aspartate 1-decarboxylase beta chain" evidence="1 5">
    <location>
        <begin position="1"/>
        <end position="24"/>
    </location>
</feature>
<dbReference type="RefSeq" id="WP_066786117.1">
    <property type="nucleotide sequence ID" value="NZ_BJVD01000001.1"/>
</dbReference>
<evidence type="ECO:0000313" key="7">
    <source>
        <dbReference type="Proteomes" id="UP000076021"/>
    </source>
</evidence>
<comment type="subcellular location">
    <subcellularLocation>
        <location evidence="1">Cytoplasm</location>
    </subcellularLocation>
</comment>
<accession>A0A143HBI3</accession>
<comment type="subunit">
    <text evidence="1">Heterooctamer of four alpha and four beta subunits.</text>
</comment>
<dbReference type="PANTHER" id="PTHR21012:SF0">
    <property type="entry name" value="ASPARTATE 1-DECARBOXYLASE"/>
    <property type="match status" value="1"/>
</dbReference>
<feature type="binding site" evidence="1 3">
    <location>
        <begin position="73"/>
        <end position="75"/>
    </location>
    <ligand>
        <name>substrate</name>
    </ligand>
</feature>
<keyword evidence="1 2" id="KW-0670">Pyruvate</keyword>
<dbReference type="GO" id="GO:0006523">
    <property type="term" value="P:alanine biosynthetic process"/>
    <property type="evidence" value="ECO:0007669"/>
    <property type="project" value="InterPro"/>
</dbReference>
<name>A0A143HBI3_9BACL</name>
<comment type="catalytic activity">
    <reaction evidence="1">
        <text>L-aspartate + H(+) = beta-alanine + CO2</text>
        <dbReference type="Rhea" id="RHEA:19497"/>
        <dbReference type="ChEBI" id="CHEBI:15378"/>
        <dbReference type="ChEBI" id="CHEBI:16526"/>
        <dbReference type="ChEBI" id="CHEBI:29991"/>
        <dbReference type="ChEBI" id="CHEBI:57966"/>
        <dbReference type="EC" id="4.1.1.11"/>
    </reaction>
</comment>
<feature type="modified residue" description="Pyruvic acid (Ser)" evidence="1 4">
    <location>
        <position position="25"/>
    </location>
</feature>
<protein>
    <recommendedName>
        <fullName evidence="1">Aspartate 1-decarboxylase</fullName>
        <ecNumber evidence="1">4.1.1.11</ecNumber>
    </recommendedName>
    <alternativeName>
        <fullName evidence="1">Aspartate alpha-decarboxylase</fullName>
    </alternativeName>
    <component>
        <recommendedName>
            <fullName evidence="1">Aspartate 1-decarboxylase beta chain</fullName>
        </recommendedName>
    </component>
    <component>
        <recommendedName>
            <fullName evidence="1">Aspartate 1-decarboxylase alpha chain</fullName>
        </recommendedName>
    </component>
</protein>
<comment type="similarity">
    <text evidence="1">Belongs to the PanD family.</text>
</comment>
<dbReference type="PIRSF" id="PIRSF006246">
    <property type="entry name" value="Asp_decarbox"/>
    <property type="match status" value="1"/>
</dbReference>
<feature type="active site" description="Proton donor" evidence="1 2">
    <location>
        <position position="58"/>
    </location>
</feature>
<keyword evidence="1" id="KW-0566">Pantothenate biosynthesis</keyword>
<dbReference type="EMBL" id="CP014806">
    <property type="protein sequence ID" value="AMW98661.1"/>
    <property type="molecule type" value="Genomic_DNA"/>
</dbReference>
<dbReference type="GO" id="GO:0004068">
    <property type="term" value="F:aspartate 1-decarboxylase activity"/>
    <property type="evidence" value="ECO:0007669"/>
    <property type="project" value="UniProtKB-UniRule"/>
</dbReference>
<dbReference type="InterPro" id="IPR003190">
    <property type="entry name" value="Asp_decarbox"/>
</dbReference>
<keyword evidence="1" id="KW-0068">Autocatalytic cleavage</keyword>
<comment type="pathway">
    <text evidence="1">Cofactor biosynthesis; (R)-pantothenate biosynthesis; beta-alanine from L-aspartate: step 1/1.</text>
</comment>